<protein>
    <recommendedName>
        <fullName evidence="4">D-aminoacyl-tRNA deacylase</fullName>
        <ecNumber evidence="4">3.1.1.96</ecNumber>
    </recommendedName>
</protein>
<comment type="catalytic activity">
    <reaction evidence="4">
        <text>a D-aminoacyl-tRNA + H2O = a tRNA + a D-alpha-amino acid + H(+)</text>
        <dbReference type="Rhea" id="RHEA:13953"/>
        <dbReference type="Rhea" id="RHEA-COMP:10123"/>
        <dbReference type="Rhea" id="RHEA-COMP:10124"/>
        <dbReference type="ChEBI" id="CHEBI:15377"/>
        <dbReference type="ChEBI" id="CHEBI:15378"/>
        <dbReference type="ChEBI" id="CHEBI:59871"/>
        <dbReference type="ChEBI" id="CHEBI:78442"/>
        <dbReference type="ChEBI" id="CHEBI:79333"/>
        <dbReference type="EC" id="3.1.1.96"/>
    </reaction>
</comment>
<evidence type="ECO:0000313" key="5">
    <source>
        <dbReference type="EMBL" id="UUX93413.1"/>
    </source>
</evidence>
<comment type="subunit">
    <text evidence="4">Monomer.</text>
</comment>
<reference evidence="5" key="1">
    <citation type="submission" date="2022-04" db="EMBL/GenBank/DDBJ databases">
        <title>Complete genome of Methanoplanus endosymbiosus DSM 3599.</title>
        <authorList>
            <person name="Chen S.-C."/>
            <person name="You Y.-T."/>
            <person name="Zhou Y.-Z."/>
            <person name="Lai M.-C."/>
        </authorList>
    </citation>
    <scope>NUCLEOTIDE SEQUENCE</scope>
    <source>
        <strain evidence="5">DSM 3599</strain>
    </source>
</reference>
<dbReference type="GO" id="GO:0019478">
    <property type="term" value="P:D-amino acid catabolic process"/>
    <property type="evidence" value="ECO:0007669"/>
    <property type="project" value="UniProtKB-UniRule"/>
</dbReference>
<comment type="cofactor">
    <cofactor evidence="4">
        <name>Zn(2+)</name>
        <dbReference type="ChEBI" id="CHEBI:29105"/>
    </cofactor>
    <text evidence="4">Binds 2 Zn(2+) ions per subunit.</text>
</comment>
<sequence length="441" mass="48936">MKISIVNSAKDPAGCHIRKELLKKTGHSGEGILRYFSHEIVFLETEERLIYEDNLDERTDCDLIIFISRHTSVNPAPALTVHVTGNFKTADYGGEPESLAMAAPEWMHRTLNMLHKYAPEGYSVSYEVTHHGPTDLKTPSYFVEIGSTEKEWADRDAASAVADTLLEVLKEDSPDVIRMIGFGGNHYAARETEIALSSNAGFGHICHSREVPGAGVETVIRMIENSGAQAAYIDKKSAPKSDLRRIERILADLNMPLLSEGEIKSAGKLDWETFLEIREMAKEVRGAGKVRIMALSGKGDIIRAGINADLFEEAMKADKSAVVKTLQKLPVACIMSLSGNVLPEFILYKENRLKLINDLITLCVKILHKEKYTAIDNDRIIIRRVRFDPDAAKRAGVTPGPLYGRLASGNEIIIEGRKITPDMVSAVDEKIIHLEGLERYL</sequence>
<gene>
    <name evidence="4" type="primary">dtdA</name>
    <name evidence="5" type="ORF">L6E24_04620</name>
</gene>
<dbReference type="EC" id="3.1.1.96" evidence="4"/>
<name>A0A9E7PNC3_9EURY</name>
<evidence type="ECO:0000256" key="3">
    <source>
        <dbReference type="ARBA" id="ARBA00022833"/>
    </source>
</evidence>
<accession>A0A9E7PNC3</accession>
<dbReference type="GeneID" id="74306954"/>
<evidence type="ECO:0000256" key="2">
    <source>
        <dbReference type="ARBA" id="ARBA00022801"/>
    </source>
</evidence>
<keyword evidence="2 4" id="KW-0378">Hydrolase</keyword>
<comment type="catalytic activity">
    <reaction evidence="4">
        <text>glycyl-tRNA(Ala) + H2O = tRNA(Ala) + glycine + H(+)</text>
        <dbReference type="Rhea" id="RHEA:53744"/>
        <dbReference type="Rhea" id="RHEA-COMP:9657"/>
        <dbReference type="Rhea" id="RHEA-COMP:13640"/>
        <dbReference type="ChEBI" id="CHEBI:15377"/>
        <dbReference type="ChEBI" id="CHEBI:15378"/>
        <dbReference type="ChEBI" id="CHEBI:57305"/>
        <dbReference type="ChEBI" id="CHEBI:78442"/>
        <dbReference type="ChEBI" id="CHEBI:78522"/>
        <dbReference type="EC" id="3.1.1.96"/>
    </reaction>
</comment>
<dbReference type="AlphaFoldDB" id="A0A9E7PNC3"/>
<comment type="similarity">
    <text evidence="4">Belongs to the DtdA deacylase family.</text>
</comment>
<dbReference type="PANTHER" id="PTHR34667">
    <property type="entry name" value="D-AMINOACYL-TRNA DEACYLASE"/>
    <property type="match status" value="1"/>
</dbReference>
<evidence type="ECO:0000256" key="4">
    <source>
        <dbReference type="HAMAP-Rule" id="MF_00562"/>
    </source>
</evidence>
<dbReference type="Gene3D" id="3.40.50.10700">
    <property type="entry name" value="AF0625-like"/>
    <property type="match status" value="1"/>
</dbReference>
<dbReference type="Pfam" id="PF04414">
    <property type="entry name" value="tRNA_deacylase"/>
    <property type="match status" value="1"/>
</dbReference>
<dbReference type="InterPro" id="IPR018033">
    <property type="entry name" value="Deacylase_DtdA_archaea"/>
</dbReference>
<keyword evidence="3 4" id="KW-0862">Zinc</keyword>
<dbReference type="Proteomes" id="UP001060368">
    <property type="component" value="Chromosome"/>
</dbReference>
<evidence type="ECO:0000313" key="6">
    <source>
        <dbReference type="Proteomes" id="UP001060368"/>
    </source>
</evidence>
<evidence type="ECO:0000256" key="1">
    <source>
        <dbReference type="ARBA" id="ARBA00022723"/>
    </source>
</evidence>
<keyword evidence="6" id="KW-1185">Reference proteome</keyword>
<dbReference type="GO" id="GO:0008270">
    <property type="term" value="F:zinc ion binding"/>
    <property type="evidence" value="ECO:0007669"/>
    <property type="project" value="UniProtKB-UniRule"/>
</dbReference>
<proteinExistence type="inferred from homology"/>
<dbReference type="InterPro" id="IPR007508">
    <property type="entry name" value="DtdA"/>
</dbReference>
<dbReference type="PANTHER" id="PTHR34667:SF1">
    <property type="entry name" value="D-AMINOACYL-TRNA DEACYLASE"/>
    <property type="match status" value="1"/>
</dbReference>
<organism evidence="5 6">
    <name type="scientific">Methanoplanus endosymbiosus</name>
    <dbReference type="NCBI Taxonomy" id="33865"/>
    <lineage>
        <taxon>Archaea</taxon>
        <taxon>Methanobacteriati</taxon>
        <taxon>Methanobacteriota</taxon>
        <taxon>Stenosarchaea group</taxon>
        <taxon>Methanomicrobia</taxon>
        <taxon>Methanomicrobiales</taxon>
        <taxon>Methanomicrobiaceae</taxon>
        <taxon>Methanoplanus</taxon>
    </lineage>
</organism>
<dbReference type="GO" id="GO:0051499">
    <property type="term" value="F:D-aminoacyl-tRNA deacylase activity"/>
    <property type="evidence" value="ECO:0007669"/>
    <property type="project" value="UniProtKB-UniRule"/>
</dbReference>
<dbReference type="KEGG" id="mend:L6E24_04620"/>
<dbReference type="RefSeq" id="WP_257743552.1">
    <property type="nucleotide sequence ID" value="NZ_CP096115.1"/>
</dbReference>
<dbReference type="SUPFAM" id="SSF142535">
    <property type="entry name" value="AF0625-like"/>
    <property type="match status" value="1"/>
</dbReference>
<dbReference type="Gene3D" id="3.40.630.50">
    <property type="entry name" value="AF0625-like"/>
    <property type="match status" value="1"/>
</dbReference>
<comment type="function">
    <text evidence="4">D-aminoacyl-tRNA deacylase with broad substrate specificity. By recycling D-aminoacyl-tRNA to D-amino acids and free tRNA molecules, this enzyme counteracts the toxicity associated with the formation of D-aminoacyl-tRNA entities in vivo.</text>
</comment>
<dbReference type="HAMAP" id="MF_00562">
    <property type="entry name" value="Deacylase_DtdA"/>
    <property type="match status" value="1"/>
</dbReference>
<dbReference type="EMBL" id="CP096115">
    <property type="protein sequence ID" value="UUX93413.1"/>
    <property type="molecule type" value="Genomic_DNA"/>
</dbReference>
<keyword evidence="1 4" id="KW-0479">Metal-binding</keyword>